<sequence>MYSPPNEIIYSFTLVFSNQLGSGRLKFHIGEGTLTINVDYRGWMERYSSFIFRQWIDGFCINF</sequence>
<dbReference type="Gene3D" id="3.30.530.20">
    <property type="match status" value="1"/>
</dbReference>
<name>A0A4D8RR22_METPR</name>
<protein>
    <submittedName>
        <fullName evidence="1">DUF3211 domain-containing protein</fullName>
    </submittedName>
</protein>
<keyword evidence="2" id="KW-1185">Reference proteome</keyword>
<evidence type="ECO:0000313" key="1">
    <source>
        <dbReference type="EMBL" id="QCO29373.1"/>
    </source>
</evidence>
<dbReference type="InterPro" id="IPR021578">
    <property type="entry name" value="STK_08120-like"/>
</dbReference>
<dbReference type="Pfam" id="PF11485">
    <property type="entry name" value="STK_08120-like"/>
    <property type="match status" value="1"/>
</dbReference>
<dbReference type="InterPro" id="IPR023393">
    <property type="entry name" value="START-like_dom_sf"/>
</dbReference>
<reference evidence="1 2" key="1">
    <citation type="submission" date="2018-07" db="EMBL/GenBank/DDBJ databases">
        <title>Complete Genome Sequences of Extremely Thermoacidophilic, Metal-Mobilizing Type-Strain Members of the Archaeal Family Sulfolobaceae: Acidianus brierleyi DSM-1651T, Acidianus sulfidivorans DSM-18786T, Metallosphaera hakonensis DSM-7519T, and Metallosphaera prunae DSM-10039T.</title>
        <authorList>
            <person name="Counts J.A."/>
            <person name="Kelly R.M."/>
        </authorList>
    </citation>
    <scope>NUCLEOTIDE SEQUENCE [LARGE SCALE GENOMIC DNA]</scope>
    <source>
        <strain evidence="1 2">Ron 12/II</strain>
    </source>
</reference>
<gene>
    <name evidence="1" type="ORF">DFR88_01730</name>
</gene>
<dbReference type="Proteomes" id="UP000298568">
    <property type="component" value="Chromosome"/>
</dbReference>
<proteinExistence type="predicted"/>
<dbReference type="EMBL" id="CP031156">
    <property type="protein sequence ID" value="QCO29373.1"/>
    <property type="molecule type" value="Genomic_DNA"/>
</dbReference>
<dbReference type="AlphaFoldDB" id="A0A4D8RR22"/>
<organism evidence="1 2">
    <name type="scientific">Metallosphaera prunae</name>
    <dbReference type="NCBI Taxonomy" id="47304"/>
    <lineage>
        <taxon>Archaea</taxon>
        <taxon>Thermoproteota</taxon>
        <taxon>Thermoprotei</taxon>
        <taxon>Sulfolobales</taxon>
        <taxon>Sulfolobaceae</taxon>
        <taxon>Metallosphaera</taxon>
    </lineage>
</organism>
<dbReference type="KEGG" id="mpru:DFR88_01730"/>
<accession>A0A4D8RR22</accession>
<evidence type="ECO:0000313" key="2">
    <source>
        <dbReference type="Proteomes" id="UP000298568"/>
    </source>
</evidence>